<dbReference type="Gene3D" id="2.10.50.10">
    <property type="entry name" value="Tumor Necrosis Factor Receptor, subunit A, domain 2"/>
    <property type="match status" value="2"/>
</dbReference>
<reference evidence="2 3" key="1">
    <citation type="submission" date="2024-11" db="EMBL/GenBank/DDBJ databases">
        <title>Chromosome-level genome assembly of the freshwater bivalve Anodonta woodiana.</title>
        <authorList>
            <person name="Chen X."/>
        </authorList>
    </citation>
    <scope>NUCLEOTIDE SEQUENCE [LARGE SCALE GENOMIC DNA]</scope>
    <source>
        <strain evidence="2">MN2024</strain>
        <tissue evidence="2">Gills</tissue>
    </source>
</reference>
<dbReference type="FunFam" id="2.10.50.10:FF:000018">
    <property type="entry name" value="Sushi, von Willebrand factor type A, EGF and pentraxin domain-containing 1"/>
    <property type="match status" value="1"/>
</dbReference>
<evidence type="ECO:0000313" key="2">
    <source>
        <dbReference type="EMBL" id="KAL3877469.1"/>
    </source>
</evidence>
<proteinExistence type="predicted"/>
<dbReference type="PANTHER" id="PTHR24046">
    <property type="entry name" value="SIGNAL PEPTIDE, CUB AND EGF-LIKE DOMAIN-CONTAINING"/>
    <property type="match status" value="1"/>
</dbReference>
<feature type="domain" description="Tyrosine-protein kinase ephrin type A/B receptor-like" evidence="1">
    <location>
        <begin position="55"/>
        <end position="100"/>
    </location>
</feature>
<dbReference type="PANTHER" id="PTHR24046:SF5">
    <property type="entry name" value="EGF-LIKE DOMAIN-CONTAINING PROTEIN"/>
    <property type="match status" value="1"/>
</dbReference>
<comment type="caution">
    <text evidence="2">The sequence shown here is derived from an EMBL/GenBank/DDBJ whole genome shotgun (WGS) entry which is preliminary data.</text>
</comment>
<dbReference type="AlphaFoldDB" id="A0ABD3WU32"/>
<organism evidence="2 3">
    <name type="scientific">Sinanodonta woodiana</name>
    <name type="common">Chinese pond mussel</name>
    <name type="synonym">Anodonta woodiana</name>
    <dbReference type="NCBI Taxonomy" id="1069815"/>
    <lineage>
        <taxon>Eukaryota</taxon>
        <taxon>Metazoa</taxon>
        <taxon>Spiralia</taxon>
        <taxon>Lophotrochozoa</taxon>
        <taxon>Mollusca</taxon>
        <taxon>Bivalvia</taxon>
        <taxon>Autobranchia</taxon>
        <taxon>Heteroconchia</taxon>
        <taxon>Palaeoheterodonta</taxon>
        <taxon>Unionida</taxon>
        <taxon>Unionoidea</taxon>
        <taxon>Unionidae</taxon>
        <taxon>Unioninae</taxon>
        <taxon>Sinanodonta</taxon>
    </lineage>
</organism>
<dbReference type="InterPro" id="IPR052071">
    <property type="entry name" value="SCUB_EGF-like_domain"/>
</dbReference>
<dbReference type="EMBL" id="JBJQND010000005">
    <property type="protein sequence ID" value="KAL3877469.1"/>
    <property type="molecule type" value="Genomic_DNA"/>
</dbReference>
<dbReference type="SMART" id="SM01411">
    <property type="entry name" value="Ephrin_rec_like"/>
    <property type="match status" value="2"/>
</dbReference>
<accession>A0ABD3WU32</accession>
<feature type="non-terminal residue" evidence="2">
    <location>
        <position position="101"/>
    </location>
</feature>
<feature type="non-terminal residue" evidence="2">
    <location>
        <position position="1"/>
    </location>
</feature>
<keyword evidence="3" id="KW-1185">Reference proteome</keyword>
<feature type="domain" description="Tyrosine-protein kinase ephrin type A/B receptor-like" evidence="1">
    <location>
        <begin position="1"/>
        <end position="47"/>
    </location>
</feature>
<dbReference type="Pfam" id="PF07699">
    <property type="entry name" value="Ephrin_rec_like"/>
    <property type="match status" value="2"/>
</dbReference>
<evidence type="ECO:0000313" key="3">
    <source>
        <dbReference type="Proteomes" id="UP001634394"/>
    </source>
</evidence>
<protein>
    <recommendedName>
        <fullName evidence="1">Tyrosine-protein kinase ephrin type A/B receptor-like domain-containing protein</fullName>
    </recommendedName>
</protein>
<gene>
    <name evidence="2" type="ORF">ACJMK2_035170</name>
</gene>
<name>A0ABD3WU32_SINWO</name>
<dbReference type="InterPro" id="IPR011641">
    <property type="entry name" value="Tyr-kin_ephrin_A/B_rcpt-like"/>
</dbReference>
<dbReference type="Proteomes" id="UP001634394">
    <property type="component" value="Unassembled WGS sequence"/>
</dbReference>
<dbReference type="SUPFAM" id="SSF57184">
    <property type="entry name" value="Growth factor receptor domain"/>
    <property type="match status" value="1"/>
</dbReference>
<evidence type="ECO:0000259" key="1">
    <source>
        <dbReference type="Pfam" id="PF07699"/>
    </source>
</evidence>
<sequence>GTFFNTQGSCQVCGVGTYQPSSGQTSCISCPSGTITLQTGSTSSTQCVAICSSGFFRTTSGTCQVCPVGTYQPSAEQSLCITCPSGYTTNQVASTSQAQCV</sequence>
<dbReference type="InterPro" id="IPR009030">
    <property type="entry name" value="Growth_fac_rcpt_cys_sf"/>
</dbReference>